<evidence type="ECO:0000313" key="2">
    <source>
        <dbReference type="EMBL" id="ORX19048.1"/>
    </source>
</evidence>
<dbReference type="Proteomes" id="UP000193317">
    <property type="component" value="Unassembled WGS sequence"/>
</dbReference>
<protein>
    <submittedName>
        <fullName evidence="2">Uncharacterized protein</fullName>
    </submittedName>
</protein>
<feature type="transmembrane region" description="Helical" evidence="1">
    <location>
        <begin position="180"/>
        <end position="201"/>
    </location>
</feature>
<keyword evidence="1" id="KW-1133">Transmembrane helix</keyword>
<keyword evidence="1" id="KW-0812">Transmembrane</keyword>
<dbReference type="AlphaFoldDB" id="A0A1X2FL41"/>
<gene>
    <name evidence="2" type="ORF">AWC27_16485</name>
</gene>
<evidence type="ECO:0000313" key="3">
    <source>
        <dbReference type="Proteomes" id="UP000193317"/>
    </source>
</evidence>
<feature type="transmembrane region" description="Helical" evidence="1">
    <location>
        <begin position="294"/>
        <end position="315"/>
    </location>
</feature>
<keyword evidence="1" id="KW-0472">Membrane</keyword>
<dbReference type="RefSeq" id="WP_085668561.1">
    <property type="nucleotide sequence ID" value="NZ_JACKRU010000766.1"/>
</dbReference>
<feature type="transmembrane region" description="Helical" evidence="1">
    <location>
        <begin position="64"/>
        <end position="87"/>
    </location>
</feature>
<reference evidence="2 3" key="1">
    <citation type="submission" date="2016-01" db="EMBL/GenBank/DDBJ databases">
        <title>The new phylogeny of the genus Mycobacterium.</title>
        <authorList>
            <person name="Tarcisio F."/>
            <person name="Conor M."/>
            <person name="Antonella G."/>
            <person name="Elisabetta G."/>
            <person name="Giulia F.S."/>
            <person name="Sara T."/>
            <person name="Anna F."/>
            <person name="Clotilde B."/>
            <person name="Roberto B."/>
            <person name="Veronica D.S."/>
            <person name="Fabio R."/>
            <person name="Monica P."/>
            <person name="Olivier J."/>
            <person name="Enrico T."/>
            <person name="Nicola S."/>
        </authorList>
    </citation>
    <scope>NUCLEOTIDE SEQUENCE [LARGE SCALE GENOMIC DNA]</scope>
    <source>
        <strain evidence="2 3">DSM 44166</strain>
    </source>
</reference>
<sequence>MSDGKFDLDGHCLSQEHPWSILDLSLPNAQLAGVFAGFLILAITTLLTMSAAPGLKKGTRITQSIVLLGLGVVVLGQGAYFFGSIAATKPPETSQPPAPTNAVGNSVIVLAPENPQVAGQAQLATQRICERAWVQFMPAAGMLALGAVLLVAGLAWMIAWHRMAAPLVSDDNDLVGHANVAIAFVLWGAMAFLIFDVWYFVEEMHQELHALNQDSAANFEKWSATVVGFILCAISTWILVQKRNSLIGHNDDLHKEPNSVYAVAVWTAPYLFLNLLLTLWATASGMRSHPLFELWAGISLAVFGPGILFVLLAFAMPGTNGPWPRRVLTLGGLALGIAFLVRSSIFIFQLGHRLGAEEGQCRLTE</sequence>
<feature type="transmembrane region" description="Helical" evidence="1">
    <location>
        <begin position="29"/>
        <end position="52"/>
    </location>
</feature>
<feature type="transmembrane region" description="Helical" evidence="1">
    <location>
        <begin position="260"/>
        <end position="282"/>
    </location>
</feature>
<keyword evidence="3" id="KW-1185">Reference proteome</keyword>
<feature type="transmembrane region" description="Helical" evidence="1">
    <location>
        <begin position="221"/>
        <end position="240"/>
    </location>
</feature>
<dbReference type="EMBL" id="LQPW01000005">
    <property type="protein sequence ID" value="ORX19048.1"/>
    <property type="molecule type" value="Genomic_DNA"/>
</dbReference>
<dbReference type="OrthoDB" id="4721421at2"/>
<feature type="transmembrane region" description="Helical" evidence="1">
    <location>
        <begin position="327"/>
        <end position="348"/>
    </location>
</feature>
<proteinExistence type="predicted"/>
<feature type="transmembrane region" description="Helical" evidence="1">
    <location>
        <begin position="140"/>
        <end position="159"/>
    </location>
</feature>
<name>A0A1X2FL41_MYCSZ</name>
<organism evidence="2 3">
    <name type="scientific">Mycobacterium szulgai</name>
    <dbReference type="NCBI Taxonomy" id="1787"/>
    <lineage>
        <taxon>Bacteria</taxon>
        <taxon>Bacillati</taxon>
        <taxon>Actinomycetota</taxon>
        <taxon>Actinomycetes</taxon>
        <taxon>Mycobacteriales</taxon>
        <taxon>Mycobacteriaceae</taxon>
        <taxon>Mycobacterium</taxon>
    </lineage>
</organism>
<comment type="caution">
    <text evidence="2">The sequence shown here is derived from an EMBL/GenBank/DDBJ whole genome shotgun (WGS) entry which is preliminary data.</text>
</comment>
<evidence type="ECO:0000256" key="1">
    <source>
        <dbReference type="SAM" id="Phobius"/>
    </source>
</evidence>
<accession>A0A1X2FL41</accession>